<comment type="subcellular location">
    <subcellularLocation>
        <location evidence="1">Nematocyst</location>
    </subcellularLocation>
    <subcellularLocation>
        <location evidence="2">Secreted</location>
    </subcellularLocation>
</comment>
<dbReference type="GO" id="GO:0005576">
    <property type="term" value="C:extracellular region"/>
    <property type="evidence" value="ECO:0007669"/>
    <property type="project" value="UniProtKB-SubCell"/>
</dbReference>
<evidence type="ECO:0000256" key="6">
    <source>
        <dbReference type="ARBA" id="ARBA00022900"/>
    </source>
</evidence>
<dbReference type="PROSITE" id="PS50279">
    <property type="entry name" value="BPTI_KUNITZ_2"/>
    <property type="match status" value="1"/>
</dbReference>
<dbReference type="AlphaFoldDB" id="A7RL41"/>
<dbReference type="MEROPS" id="I02.955"/>
<evidence type="ECO:0000256" key="5">
    <source>
        <dbReference type="ARBA" id="ARBA00022690"/>
    </source>
</evidence>
<dbReference type="Pfam" id="PF00014">
    <property type="entry name" value="Kunitz_BPTI"/>
    <property type="match status" value="1"/>
</dbReference>
<dbReference type="HOGENOM" id="CLU_164133_4_4_1"/>
<dbReference type="PANTHER" id="PTHR10083:SF328">
    <property type="entry name" value="TISSUE FACTOR PATHWAY INHIBITOR"/>
    <property type="match status" value="1"/>
</dbReference>
<evidence type="ECO:0000256" key="1">
    <source>
        <dbReference type="ARBA" id="ARBA00004532"/>
    </source>
</evidence>
<dbReference type="Proteomes" id="UP000001593">
    <property type="component" value="Unassembled WGS sequence"/>
</dbReference>
<dbReference type="GO" id="GO:0004867">
    <property type="term" value="F:serine-type endopeptidase inhibitor activity"/>
    <property type="evidence" value="ECO:0007669"/>
    <property type="project" value="UniProtKB-KW"/>
</dbReference>
<organism evidence="10 11">
    <name type="scientific">Nematostella vectensis</name>
    <name type="common">Starlet sea anemone</name>
    <dbReference type="NCBI Taxonomy" id="45351"/>
    <lineage>
        <taxon>Eukaryota</taxon>
        <taxon>Metazoa</taxon>
        <taxon>Cnidaria</taxon>
        <taxon>Anthozoa</taxon>
        <taxon>Hexacorallia</taxon>
        <taxon>Actiniaria</taxon>
        <taxon>Edwardsiidae</taxon>
        <taxon>Nematostella</taxon>
    </lineage>
</organism>
<dbReference type="GO" id="GO:0042151">
    <property type="term" value="C:nematocyst"/>
    <property type="evidence" value="ECO:0007669"/>
    <property type="project" value="UniProtKB-SubCell"/>
</dbReference>
<dbReference type="eggNOG" id="KOG4597">
    <property type="taxonomic scope" value="Eukaryota"/>
</dbReference>
<proteinExistence type="inferred from homology"/>
<keyword evidence="7" id="KW-1015">Disulfide bond</keyword>
<evidence type="ECO:0000259" key="9">
    <source>
        <dbReference type="PROSITE" id="PS50279"/>
    </source>
</evidence>
<dbReference type="CDD" id="cd00109">
    <property type="entry name" value="Kunitz-type"/>
    <property type="match status" value="1"/>
</dbReference>
<dbReference type="FunFam" id="4.10.410.10:FF:000015">
    <property type="entry name" value="WAP four-disulfide core domain 6A"/>
    <property type="match status" value="1"/>
</dbReference>
<dbReference type="InterPro" id="IPR036880">
    <property type="entry name" value="Kunitz_BPTI_sf"/>
</dbReference>
<dbReference type="InParanoid" id="A7RL41"/>
<dbReference type="InterPro" id="IPR050098">
    <property type="entry name" value="TFPI/VKTCI-like"/>
</dbReference>
<dbReference type="PRINTS" id="PR00759">
    <property type="entry name" value="BASICPTASE"/>
</dbReference>
<feature type="non-terminal residue" evidence="10">
    <location>
        <position position="55"/>
    </location>
</feature>
<gene>
    <name evidence="10" type="ORF">NEMVEDRAFT_v1g39945</name>
</gene>
<keyword evidence="11" id="KW-1185">Reference proteome</keyword>
<dbReference type="Gene3D" id="4.10.410.10">
    <property type="entry name" value="Pancreatic trypsin inhibitor Kunitz domain"/>
    <property type="match status" value="1"/>
</dbReference>
<keyword evidence="6" id="KW-0722">Serine protease inhibitor</keyword>
<sequence>ICQLPKLPGPCSAYVPRWYYNAKHRRCQKFVYGGCRGNANRFKSHRSCERSCKGI</sequence>
<evidence type="ECO:0000313" key="11">
    <source>
        <dbReference type="Proteomes" id="UP000001593"/>
    </source>
</evidence>
<evidence type="ECO:0000256" key="7">
    <source>
        <dbReference type="ARBA" id="ARBA00023157"/>
    </source>
</evidence>
<dbReference type="PROSITE" id="PS00280">
    <property type="entry name" value="BPTI_KUNITZ_1"/>
    <property type="match status" value="1"/>
</dbReference>
<evidence type="ECO:0000256" key="4">
    <source>
        <dbReference type="ARBA" id="ARBA00022525"/>
    </source>
</evidence>
<evidence type="ECO:0000256" key="8">
    <source>
        <dbReference type="ARBA" id="ARBA00023331"/>
    </source>
</evidence>
<dbReference type="PhylomeDB" id="A7RL41"/>
<dbReference type="EMBL" id="DS469517">
    <property type="protein sequence ID" value="EDO47795.1"/>
    <property type="molecule type" value="Genomic_DNA"/>
</dbReference>
<dbReference type="SUPFAM" id="SSF57362">
    <property type="entry name" value="BPTI-like"/>
    <property type="match status" value="1"/>
</dbReference>
<dbReference type="STRING" id="45351.A7RL41"/>
<accession>A7RL41</accession>
<evidence type="ECO:0000256" key="2">
    <source>
        <dbReference type="ARBA" id="ARBA00004613"/>
    </source>
</evidence>
<dbReference type="SMART" id="SM00131">
    <property type="entry name" value="KU"/>
    <property type="match status" value="1"/>
</dbReference>
<dbReference type="InterPro" id="IPR020901">
    <property type="entry name" value="Prtase_inh_Kunz-CS"/>
</dbReference>
<name>A7RL41_NEMVE</name>
<evidence type="ECO:0000256" key="3">
    <source>
        <dbReference type="ARBA" id="ARBA00007226"/>
    </source>
</evidence>
<keyword evidence="5" id="KW-0646">Protease inhibitor</keyword>
<dbReference type="InterPro" id="IPR002223">
    <property type="entry name" value="Kunitz_BPTI"/>
</dbReference>
<dbReference type="PANTHER" id="PTHR10083">
    <property type="entry name" value="KUNITZ-TYPE PROTEASE INHIBITOR-RELATED"/>
    <property type="match status" value="1"/>
</dbReference>
<evidence type="ECO:0000313" key="10">
    <source>
        <dbReference type="EMBL" id="EDO47795.1"/>
    </source>
</evidence>
<dbReference type="OMA" id="ICKRACI"/>
<protein>
    <recommendedName>
        <fullName evidence="9">BPTI/Kunitz inhibitor domain-containing protein</fullName>
    </recommendedName>
</protein>
<comment type="similarity">
    <text evidence="3">Belongs to the venom Kunitz-type family. Sea anemone type 2 potassium channel toxin subfamily.</text>
</comment>
<feature type="domain" description="BPTI/Kunitz inhibitor" evidence="9">
    <location>
        <begin position="2"/>
        <end position="52"/>
    </location>
</feature>
<keyword evidence="4" id="KW-0964">Secreted</keyword>
<reference evidence="10 11" key="1">
    <citation type="journal article" date="2007" name="Science">
        <title>Sea anemone genome reveals ancestral eumetazoan gene repertoire and genomic organization.</title>
        <authorList>
            <person name="Putnam N.H."/>
            <person name="Srivastava M."/>
            <person name="Hellsten U."/>
            <person name="Dirks B."/>
            <person name="Chapman J."/>
            <person name="Salamov A."/>
            <person name="Terry A."/>
            <person name="Shapiro H."/>
            <person name="Lindquist E."/>
            <person name="Kapitonov V.V."/>
            <person name="Jurka J."/>
            <person name="Genikhovich G."/>
            <person name="Grigoriev I.V."/>
            <person name="Lucas S.M."/>
            <person name="Steele R.E."/>
            <person name="Finnerty J.R."/>
            <person name="Technau U."/>
            <person name="Martindale M.Q."/>
            <person name="Rokhsar D.S."/>
        </authorList>
    </citation>
    <scope>NUCLEOTIDE SEQUENCE [LARGE SCALE GENOMIC DNA]</scope>
    <source>
        <strain evidence="11">CH2 X CH6</strain>
    </source>
</reference>
<keyword evidence="8" id="KW-0166">Nematocyst</keyword>
<feature type="non-terminal residue" evidence="10">
    <location>
        <position position="1"/>
    </location>
</feature>